<evidence type="ECO:0000256" key="7">
    <source>
        <dbReference type="SAM" id="MobiDB-lite"/>
    </source>
</evidence>
<feature type="transmembrane region" description="Helical" evidence="8">
    <location>
        <begin position="83"/>
        <end position="106"/>
    </location>
</feature>
<sequence length="396" mass="43532">MDFLEALSSLCGWVYTIMWSLSFYPQWILNMRRRTTAGTTVDFPISNCLGFLSYVLSTVALRYSPTVRAEYAARHHGLTPTVAFNDVVFAVHSLVLCFVCVSQFILPQLWGWDKNDSRIESNSSGGAGGLLADEYSYDGRPQRQQQRQGGRPRPQKRVFHGNTRPSRFILGVMLGCVLGVGFLVLLVLRDDAAARGDAPYRGAQAMRAHMAAAAGAAAAGAVNVDASSSGGSGGSEQLSVTESAALLAAWMAGRWTWLDVVYALGYVKVVVTFVKYWPQVLTNYRNRSTEGWAILPMLLDFGGGVLSIAQLFIDSYRQRDWSGLTGNPVKLLLGNVSIGYDLIFFAQHYVLYPHGGEHGTKDDAEEGDEEEGDGESEYTNSRRIRGTEREALLSRE</sequence>
<feature type="compositionally biased region" description="Basic and acidic residues" evidence="7">
    <location>
        <begin position="385"/>
        <end position="396"/>
    </location>
</feature>
<feature type="compositionally biased region" description="Low complexity" evidence="7">
    <location>
        <begin position="142"/>
        <end position="152"/>
    </location>
</feature>
<dbReference type="PANTHER" id="PTHR13131">
    <property type="entry name" value="CYSTINOSIN"/>
    <property type="match status" value="1"/>
</dbReference>
<dbReference type="Pfam" id="PF04193">
    <property type="entry name" value="PQ-loop"/>
    <property type="match status" value="2"/>
</dbReference>
<keyword evidence="10" id="KW-1185">Reference proteome</keyword>
<dbReference type="Gene3D" id="1.20.1280.290">
    <property type="match status" value="2"/>
</dbReference>
<feature type="compositionally biased region" description="Acidic residues" evidence="7">
    <location>
        <begin position="363"/>
        <end position="376"/>
    </location>
</feature>
<dbReference type="SMART" id="SM00679">
    <property type="entry name" value="CTNS"/>
    <property type="match status" value="2"/>
</dbReference>
<evidence type="ECO:0000256" key="6">
    <source>
        <dbReference type="ARBA" id="ARBA00023136"/>
    </source>
</evidence>
<evidence type="ECO:0000313" key="9">
    <source>
        <dbReference type="EMBL" id="CAK7226186.1"/>
    </source>
</evidence>
<feature type="region of interest" description="Disordered" evidence="7">
    <location>
        <begin position="139"/>
        <end position="160"/>
    </location>
</feature>
<dbReference type="InterPro" id="IPR005282">
    <property type="entry name" value="LC_transporter"/>
</dbReference>
<dbReference type="EMBL" id="CAWUHB010000035">
    <property type="protein sequence ID" value="CAK7226186.1"/>
    <property type="molecule type" value="Genomic_DNA"/>
</dbReference>
<feature type="transmembrane region" description="Helical" evidence="8">
    <location>
        <begin position="168"/>
        <end position="188"/>
    </location>
</feature>
<dbReference type="Proteomes" id="UP001642405">
    <property type="component" value="Unassembled WGS sequence"/>
</dbReference>
<proteinExistence type="predicted"/>
<evidence type="ECO:0000313" key="10">
    <source>
        <dbReference type="Proteomes" id="UP001642405"/>
    </source>
</evidence>
<evidence type="ECO:0000256" key="2">
    <source>
        <dbReference type="ARBA" id="ARBA00022448"/>
    </source>
</evidence>
<keyword evidence="2" id="KW-0813">Transport</keyword>
<feature type="transmembrane region" description="Helical" evidence="8">
    <location>
        <begin position="294"/>
        <end position="313"/>
    </location>
</feature>
<feature type="transmembrane region" description="Helical" evidence="8">
    <location>
        <begin position="6"/>
        <end position="24"/>
    </location>
</feature>
<evidence type="ECO:0000256" key="4">
    <source>
        <dbReference type="ARBA" id="ARBA00022737"/>
    </source>
</evidence>
<keyword evidence="6 8" id="KW-0472">Membrane</keyword>
<evidence type="ECO:0000256" key="1">
    <source>
        <dbReference type="ARBA" id="ARBA00004127"/>
    </source>
</evidence>
<name>A0ABP0C3K4_9PEZI</name>
<keyword evidence="5 8" id="KW-1133">Transmembrane helix</keyword>
<evidence type="ECO:0000256" key="3">
    <source>
        <dbReference type="ARBA" id="ARBA00022692"/>
    </source>
</evidence>
<gene>
    <name evidence="9" type="ORF">SCUCBS95973_006114</name>
</gene>
<evidence type="ECO:0008006" key="11">
    <source>
        <dbReference type="Google" id="ProtNLM"/>
    </source>
</evidence>
<comment type="subcellular location">
    <subcellularLocation>
        <location evidence="1">Endomembrane system</location>
        <topology evidence="1">Multi-pass membrane protein</topology>
    </subcellularLocation>
</comment>
<protein>
    <recommendedName>
        <fullName evidence="11">Cystinosin</fullName>
    </recommendedName>
</protein>
<organism evidence="9 10">
    <name type="scientific">Sporothrix curviconia</name>
    <dbReference type="NCBI Taxonomy" id="1260050"/>
    <lineage>
        <taxon>Eukaryota</taxon>
        <taxon>Fungi</taxon>
        <taxon>Dikarya</taxon>
        <taxon>Ascomycota</taxon>
        <taxon>Pezizomycotina</taxon>
        <taxon>Sordariomycetes</taxon>
        <taxon>Sordariomycetidae</taxon>
        <taxon>Ophiostomatales</taxon>
        <taxon>Ophiostomataceae</taxon>
        <taxon>Sporothrix</taxon>
    </lineage>
</organism>
<accession>A0ABP0C3K4</accession>
<evidence type="ECO:0000256" key="5">
    <source>
        <dbReference type="ARBA" id="ARBA00022989"/>
    </source>
</evidence>
<feature type="region of interest" description="Disordered" evidence="7">
    <location>
        <begin position="357"/>
        <end position="396"/>
    </location>
</feature>
<dbReference type="InterPro" id="IPR006603">
    <property type="entry name" value="PQ-loop_rpt"/>
</dbReference>
<reference evidence="9 10" key="1">
    <citation type="submission" date="2024-01" db="EMBL/GenBank/DDBJ databases">
        <authorList>
            <person name="Allen C."/>
            <person name="Tagirdzhanova G."/>
        </authorList>
    </citation>
    <scope>NUCLEOTIDE SEQUENCE [LARGE SCALE GENOMIC DNA]</scope>
</reference>
<keyword evidence="4" id="KW-0677">Repeat</keyword>
<evidence type="ECO:0000256" key="8">
    <source>
        <dbReference type="SAM" id="Phobius"/>
    </source>
</evidence>
<keyword evidence="3 8" id="KW-0812">Transmembrane</keyword>
<comment type="caution">
    <text evidence="9">The sequence shown here is derived from an EMBL/GenBank/DDBJ whole genome shotgun (WGS) entry which is preliminary data.</text>
</comment>
<dbReference type="PANTHER" id="PTHR13131:SF5">
    <property type="entry name" value="CYSTINOSIN"/>
    <property type="match status" value="1"/>
</dbReference>